<evidence type="ECO:0000313" key="2">
    <source>
        <dbReference type="EMBL" id="CAD2215524.1"/>
    </source>
</evidence>
<evidence type="ECO:0000256" key="1">
    <source>
        <dbReference type="SAM" id="MobiDB-lite"/>
    </source>
</evidence>
<proteinExistence type="predicted"/>
<dbReference type="EMBL" id="LR877149">
    <property type="protein sequence ID" value="CAD2215524.1"/>
    <property type="molecule type" value="Genomic_DNA"/>
</dbReference>
<dbReference type="AlphaFoldDB" id="A0A7G2C8S3"/>
<feature type="compositionally biased region" description="Basic and acidic residues" evidence="1">
    <location>
        <begin position="144"/>
        <end position="153"/>
    </location>
</feature>
<organism evidence="2 3">
    <name type="scientific">Angomonas deanei</name>
    <dbReference type="NCBI Taxonomy" id="59799"/>
    <lineage>
        <taxon>Eukaryota</taxon>
        <taxon>Discoba</taxon>
        <taxon>Euglenozoa</taxon>
        <taxon>Kinetoplastea</taxon>
        <taxon>Metakinetoplastina</taxon>
        <taxon>Trypanosomatida</taxon>
        <taxon>Trypanosomatidae</taxon>
        <taxon>Strigomonadinae</taxon>
        <taxon>Angomonas</taxon>
    </lineage>
</organism>
<name>A0A7G2C8S3_9TRYP</name>
<dbReference type="VEuPathDB" id="TriTrypDB:ADEAN_000297900"/>
<gene>
    <name evidence="2" type="ORF">ADEAN_000297900</name>
</gene>
<sequence>MGNAANGGNLPREAPTTVVITGGGRSTKEGGTTGAKGRVPESNSRASSYPFADLNGYPIDKLGTPPSAKGGTLNLSYDSGSRRCSSQEITDSSSPHLHTNSILVSSRKRSSDGVSVPGSERLPEDIVLYESKVNPLPQRSPHPPAERVRRLSNDNENSGEDSWSDDDLISPFANGDISTNSRLFTDSRRRGIGFNNSATRGVTCSAERVPSAMDSTHRKNSYSAHFEPIGRKGIDIRNNLSSASLCSAVRRDGNRRESFDSSLTRGGVFFSENVVVAEGENTIGEDKLLGGSTHRLSKARRVAQDESDSPSKGSAPRAMRMSPAPPVTVPSAVRPSMMRTSLEFNTNKLSRSDDDCPNDPNGRASTSDVLAVSLNTSLLLPIVGGPQRGKVHTPVSSSRPKSLAQVRRNKANAPL</sequence>
<accession>A0A7G2C8S3</accession>
<feature type="region of interest" description="Disordered" evidence="1">
    <location>
        <begin position="285"/>
        <end position="337"/>
    </location>
</feature>
<feature type="region of interest" description="Disordered" evidence="1">
    <location>
        <begin position="383"/>
        <end position="415"/>
    </location>
</feature>
<feature type="region of interest" description="Disordered" evidence="1">
    <location>
        <begin position="1"/>
        <end position="167"/>
    </location>
</feature>
<evidence type="ECO:0000313" key="3">
    <source>
        <dbReference type="Proteomes" id="UP000515908"/>
    </source>
</evidence>
<feature type="region of interest" description="Disordered" evidence="1">
    <location>
        <begin position="345"/>
        <end position="364"/>
    </location>
</feature>
<reference evidence="2 3" key="1">
    <citation type="submission" date="2020-08" db="EMBL/GenBank/DDBJ databases">
        <authorList>
            <person name="Newling K."/>
            <person name="Davey J."/>
            <person name="Forrester S."/>
        </authorList>
    </citation>
    <scope>NUCLEOTIDE SEQUENCE [LARGE SCALE GENOMIC DNA]</scope>
    <source>
        <strain evidence="3">Crithidia deanei Carvalho (ATCC PRA-265)</strain>
    </source>
</reference>
<protein>
    <submittedName>
        <fullName evidence="2">Uncharacterized protein</fullName>
    </submittedName>
</protein>
<feature type="compositionally biased region" description="Acidic residues" evidence="1">
    <location>
        <begin position="157"/>
        <end position="167"/>
    </location>
</feature>
<dbReference type="Proteomes" id="UP000515908">
    <property type="component" value="Chromosome 05"/>
</dbReference>
<keyword evidence="3" id="KW-1185">Reference proteome</keyword>
<feature type="compositionally biased region" description="Polar residues" evidence="1">
    <location>
        <begin position="73"/>
        <end position="104"/>
    </location>
</feature>